<organism evidence="2 3">
    <name type="scientific">Micromonospora coxensis</name>
    <dbReference type="NCBI Taxonomy" id="356852"/>
    <lineage>
        <taxon>Bacteria</taxon>
        <taxon>Bacillati</taxon>
        <taxon>Actinomycetota</taxon>
        <taxon>Actinomycetes</taxon>
        <taxon>Micromonosporales</taxon>
        <taxon>Micromonosporaceae</taxon>
        <taxon>Micromonospora</taxon>
    </lineage>
</organism>
<reference evidence="3" key="1">
    <citation type="submission" date="2016-06" db="EMBL/GenBank/DDBJ databases">
        <authorList>
            <person name="Varghese N."/>
            <person name="Submissions Spin"/>
        </authorList>
    </citation>
    <scope>NUCLEOTIDE SEQUENCE [LARGE SCALE GENOMIC DNA]</scope>
    <source>
        <strain evidence="3">DSM 45161</strain>
    </source>
</reference>
<dbReference type="GO" id="GO:0003723">
    <property type="term" value="F:RNA binding"/>
    <property type="evidence" value="ECO:0007669"/>
    <property type="project" value="InterPro"/>
</dbReference>
<dbReference type="GO" id="GO:0043571">
    <property type="term" value="P:maintenance of CRISPR repeat elements"/>
    <property type="evidence" value="ECO:0007669"/>
    <property type="project" value="InterPro"/>
</dbReference>
<dbReference type="Gene3D" id="3.30.70.2660">
    <property type="match status" value="1"/>
</dbReference>
<dbReference type="OrthoDB" id="3189549at2"/>
<dbReference type="InterPro" id="IPR021124">
    <property type="entry name" value="CRISPR-assoc_prot_Cas5"/>
</dbReference>
<dbReference type="InterPro" id="IPR010147">
    <property type="entry name" value="CRISPR-assoc_prot_CasD"/>
</dbReference>
<name>A0A1C5GXP2_9ACTN</name>
<protein>
    <submittedName>
        <fullName evidence="2">CRISPR-associated protein, Cas5e family</fullName>
    </submittedName>
</protein>
<dbReference type="RefSeq" id="WP_088974484.1">
    <property type="nucleotide sequence ID" value="NZ_LT607753.1"/>
</dbReference>
<proteinExistence type="predicted"/>
<evidence type="ECO:0000313" key="3">
    <source>
        <dbReference type="Proteomes" id="UP000198215"/>
    </source>
</evidence>
<sequence>MTGLLLRLAGPMQSWGDHSTFSVRDTATVPTGSAMIGIIAAAQGRRRGEPLADLAELQFTVRVDRPGAVMYDFHTVGGGLPPERTVPTAEGKRRTAGSGTIVSRRLYLADAVFTVAVTGPDNHVSQVHEALTKPVWGPYLGRRSCPVEHPFLLSGPITDAVAQLEHLPLNRRRPADGSDTVTVDFATGELSGDGAASRLTLNDVPVDMEPAPGGSHPRRRRYLTRQVHVTTRSLPVDLCAGIGMTYLDALEEYLRGART</sequence>
<dbReference type="Pfam" id="PF09704">
    <property type="entry name" value="Cas_Cas5d"/>
    <property type="match status" value="1"/>
</dbReference>
<gene>
    <name evidence="2" type="ORF">GA0070614_0536</name>
</gene>
<dbReference type="CDD" id="cd09756">
    <property type="entry name" value="Cas5_I-E"/>
    <property type="match status" value="1"/>
</dbReference>
<dbReference type="NCBIfam" id="TIGR01868">
    <property type="entry name" value="casD_Cas5e"/>
    <property type="match status" value="1"/>
</dbReference>
<keyword evidence="1" id="KW-0051">Antiviral defense</keyword>
<evidence type="ECO:0000256" key="1">
    <source>
        <dbReference type="ARBA" id="ARBA00023118"/>
    </source>
</evidence>
<dbReference type="Proteomes" id="UP000198215">
    <property type="component" value="Chromosome I"/>
</dbReference>
<dbReference type="GO" id="GO:0051607">
    <property type="term" value="P:defense response to virus"/>
    <property type="evidence" value="ECO:0007669"/>
    <property type="project" value="UniProtKB-KW"/>
</dbReference>
<keyword evidence="3" id="KW-1185">Reference proteome</keyword>
<dbReference type="InterPro" id="IPR013422">
    <property type="entry name" value="CRISPR-assoc_prot_Cas5_N"/>
</dbReference>
<dbReference type="AlphaFoldDB" id="A0A1C5GXP2"/>
<dbReference type="EMBL" id="LT607753">
    <property type="protein sequence ID" value="SCG38579.1"/>
    <property type="molecule type" value="Genomic_DNA"/>
</dbReference>
<evidence type="ECO:0000313" key="2">
    <source>
        <dbReference type="EMBL" id="SCG38579.1"/>
    </source>
</evidence>
<accession>A0A1C5GXP2</accession>
<dbReference type="NCBIfam" id="TIGR02593">
    <property type="entry name" value="CRISPR_cas5"/>
    <property type="match status" value="1"/>
</dbReference>